<evidence type="ECO:0000256" key="6">
    <source>
        <dbReference type="SAM" id="MobiDB-lite"/>
    </source>
</evidence>
<dbReference type="Gene3D" id="2.130.10.10">
    <property type="entry name" value="YVTN repeat-like/Quinoprotein amine dehydrogenase"/>
    <property type="match status" value="1"/>
</dbReference>
<dbReference type="GO" id="GO:0016567">
    <property type="term" value="P:protein ubiquitination"/>
    <property type="evidence" value="ECO:0007669"/>
    <property type="project" value="InterPro"/>
</dbReference>
<proteinExistence type="inferred from homology"/>
<evidence type="ECO:0000313" key="7">
    <source>
        <dbReference type="Proteomes" id="UP000887565"/>
    </source>
</evidence>
<dbReference type="SMART" id="SM00667">
    <property type="entry name" value="LisH"/>
    <property type="match status" value="1"/>
</dbReference>
<organism evidence="7 8">
    <name type="scientific">Romanomermis culicivorax</name>
    <name type="common">Nematode worm</name>
    <dbReference type="NCBI Taxonomy" id="13658"/>
    <lineage>
        <taxon>Eukaryota</taxon>
        <taxon>Metazoa</taxon>
        <taxon>Ecdysozoa</taxon>
        <taxon>Nematoda</taxon>
        <taxon>Enoplea</taxon>
        <taxon>Dorylaimia</taxon>
        <taxon>Mermithida</taxon>
        <taxon>Mermithoidea</taxon>
        <taxon>Mermithidae</taxon>
        <taxon>Romanomermis</taxon>
    </lineage>
</organism>
<evidence type="ECO:0000256" key="1">
    <source>
        <dbReference type="ARBA" id="ARBA00004123"/>
    </source>
</evidence>
<dbReference type="WBParaSite" id="nRc.2.0.1.t44036-RA">
    <property type="protein sequence ID" value="nRc.2.0.1.t44036-RA"/>
    <property type="gene ID" value="nRc.2.0.1.g44036"/>
</dbReference>
<comment type="similarity">
    <text evidence="3">Belongs to the VPRBP/DCAF1 family.</text>
</comment>
<keyword evidence="4" id="KW-0833">Ubl conjugation pathway</keyword>
<feature type="compositionally biased region" description="Acidic residues" evidence="6">
    <location>
        <begin position="1137"/>
        <end position="1190"/>
    </location>
</feature>
<feature type="compositionally biased region" description="Low complexity" evidence="6">
    <location>
        <begin position="745"/>
        <end position="779"/>
    </location>
</feature>
<dbReference type="AlphaFoldDB" id="A0A915KYZ1"/>
<evidence type="ECO:0000256" key="2">
    <source>
        <dbReference type="ARBA" id="ARBA00004906"/>
    </source>
</evidence>
<evidence type="ECO:0000256" key="5">
    <source>
        <dbReference type="ARBA" id="ARBA00023242"/>
    </source>
</evidence>
<keyword evidence="7" id="KW-1185">Reference proteome</keyword>
<dbReference type="InterPro" id="IPR006594">
    <property type="entry name" value="LisH"/>
</dbReference>
<evidence type="ECO:0000256" key="4">
    <source>
        <dbReference type="ARBA" id="ARBA00022786"/>
    </source>
</evidence>
<name>A0A915KYZ1_ROMCU</name>
<dbReference type="PROSITE" id="PS50896">
    <property type="entry name" value="LISH"/>
    <property type="match status" value="1"/>
</dbReference>
<comment type="pathway">
    <text evidence="2">Protein modification; protein ubiquitination.</text>
</comment>
<evidence type="ECO:0000313" key="8">
    <source>
        <dbReference type="WBParaSite" id="nRc.2.0.1.t44036-RA"/>
    </source>
</evidence>
<comment type="subcellular location">
    <subcellularLocation>
        <location evidence="1">Nucleus</location>
    </subcellularLocation>
</comment>
<dbReference type="GO" id="GO:0080008">
    <property type="term" value="C:Cul4-RING E3 ubiquitin ligase complex"/>
    <property type="evidence" value="ECO:0007669"/>
    <property type="project" value="TreeGrafter"/>
</dbReference>
<dbReference type="InterPro" id="IPR033270">
    <property type="entry name" value="VPRBP/DCAF1"/>
</dbReference>
<dbReference type="SUPFAM" id="SSF48371">
    <property type="entry name" value="ARM repeat"/>
    <property type="match status" value="1"/>
</dbReference>
<reference evidence="8" key="1">
    <citation type="submission" date="2022-11" db="UniProtKB">
        <authorList>
            <consortium name="WormBaseParasite"/>
        </authorList>
    </citation>
    <scope>IDENTIFICATION</scope>
</reference>
<feature type="region of interest" description="Disordered" evidence="6">
    <location>
        <begin position="738"/>
        <end position="787"/>
    </location>
</feature>
<evidence type="ECO:0000256" key="3">
    <source>
        <dbReference type="ARBA" id="ARBA00008845"/>
    </source>
</evidence>
<dbReference type="SUPFAM" id="SSF50978">
    <property type="entry name" value="WD40 repeat-like"/>
    <property type="match status" value="1"/>
</dbReference>
<accession>A0A915KYZ1</accession>
<dbReference type="InterPro" id="IPR016024">
    <property type="entry name" value="ARM-type_fold"/>
</dbReference>
<dbReference type="GO" id="GO:0005634">
    <property type="term" value="C:nucleus"/>
    <property type="evidence" value="ECO:0007669"/>
    <property type="project" value="UniProtKB-SubCell"/>
</dbReference>
<dbReference type="InterPro" id="IPR015943">
    <property type="entry name" value="WD40/YVTN_repeat-like_dom_sf"/>
</dbReference>
<dbReference type="InterPro" id="IPR036322">
    <property type="entry name" value="WD40_repeat_dom_sf"/>
</dbReference>
<dbReference type="PANTHER" id="PTHR13129">
    <property type="entry name" value="VPRBP PROTEIN-RELATED"/>
    <property type="match status" value="1"/>
</dbReference>
<feature type="compositionally biased region" description="Acidic residues" evidence="6">
    <location>
        <begin position="1225"/>
        <end position="1246"/>
    </location>
</feature>
<dbReference type="OMA" id="NFHESAR"/>
<dbReference type="Proteomes" id="UP000887565">
    <property type="component" value="Unplaced"/>
</dbReference>
<feature type="region of interest" description="Disordered" evidence="6">
    <location>
        <begin position="1137"/>
        <end position="1269"/>
    </location>
</feature>
<keyword evidence="5" id="KW-0539">Nucleus</keyword>
<dbReference type="PANTHER" id="PTHR13129:SF4">
    <property type="entry name" value="DDB1- AND CUL4-ASSOCIATED FACTOR 1"/>
    <property type="match status" value="1"/>
</dbReference>
<protein>
    <submittedName>
        <fullName evidence="8">LisH domain-containing protein</fullName>
    </submittedName>
</protein>
<sequence length="1269" mass="141376">MCPKFYIAPAQEKSTIAIRVQPKRKAENASDECQPLAPFIKRMKVEQNLSNSSWAEIEPYIIGKHRVFPLDNVARQRLILSYLASIGEYQEFLPFAFEHKAMELILYYIDLTKNKDVRLALDALKFLASLLCHKKFALEFVGCSGMEHLLGVFKQSMASAGVSLCLYYLAYNEDVMEKICLLTGTILDELVDYALWLLEHSYESGRCHATMFFTHAFAFRLILDRFDERDGLRRMINCLATLSILQVDESNNDLELSDDQVYTSRQTVRHVCYALRKYFESHAWLKVESLKRTHARNLLQLHAITDNNLSLSSIPSTKAINIEQPALLNCVSILLECVLSSWKPVDELMKLGGVTLLLQIVALSTEWNYTPKAEMVCSALIVLAICSVMQKVQLLLCETVTLPESGSTQAANILLGLAEGEMVNDAEVQKASLHVIVNCVCGPIKKYAATFNRSTTVPGGSTNIKQHQYGVLQKVWDCFRLNNGIMVLRNLLFVKTPLSEADSVRALACKALDGLARSDIVKQILSKMPLISNSQLHMLMREPILPDKRSEHKKFVEYARSLIERVTDKPITDFKDLSHERLEKASIVAHTNIAYSDKELFQLIYDHLLHKGMKKTASMLLGEADLPSVVPPKFDLTPTKATPILNRTPQSLSRHITPLISNQSTSSPFGLLSSKINLHSSALPPTSQSHPIKFLLPAAASTSTTTTVAVPQHAINPIASATSTLMPVISTTPSRLVARNLPPHNANSTASSSTTTNQNGPSTTPRPGSPSSIPSSSSTVGGGQTSTSHLSLDSIVKQYCRNQHAMCRNPVVTCPPFSLLQHHQCPEPKFIRSAPSNFCKRLYQRPIFPVAGGYDGYRCDLRHVFSRFKPIRVYKDEENEETFTCCSFSVDNQFLLLGTYAGDVKWYNLTTGAEESSLLCHSSALTSIEQSKDGNLLLTSSAYVKPYSALWTIGESLEPKLNFMDDYFVEFSKCVQDRIVGTNGDEANVYDISTGQSVVTLYDSDLANHYTKNKACFHPNDELVLSDGILWDIRSRKVVHKFDKLNPNISAVYQVGEEDDYEGSRTRSPLGSSFRTFDAADYSLIATVDIKKNISDLCVDKSDMYMAIIENQGKVDDLLSLEENVCRLYEVGRQRDDDEEFDDIQDEEVEDEENDDLSDLDDLEEELLNAEALEDEDAEESDDDDEDDDGGALQAVGEGAASPNANSGNDDDFSSDTTASYSSETDGDDDEDDETTEDDEEDENDVTYDPNRAGSTDDDDSSNNLQYLR</sequence>